<dbReference type="GO" id="GO:0005524">
    <property type="term" value="F:ATP binding"/>
    <property type="evidence" value="ECO:0007669"/>
    <property type="project" value="UniProtKB-KW"/>
</dbReference>
<dbReference type="InterPro" id="IPR015856">
    <property type="entry name" value="ABC_transpr_CbiO/EcfA_su"/>
</dbReference>
<keyword evidence="3" id="KW-0547">Nucleotide-binding</keyword>
<dbReference type="InterPro" id="IPR027417">
    <property type="entry name" value="P-loop_NTPase"/>
</dbReference>
<sequence>MSHAIIELKNIVYAFPDRENALNGLTFHLHHGEKLGLFGPNGAGKTTMLHILMGLITPNTGEIALFGTTMTDKDMFNEARLRIGFLFQHSDDQLFCPTVLDDVAFGPLNQGLSKDEAASRAQEALQAVGLSGFEGRIPHRLSGGEKKLVALATILSMRPEVLILDEPTTGLSPEAKDRLIGILRNLDMARLVVSHDPDFLTATTDRLIAIRDGQIRPGELKPHTHTHVHEEGDTPHQHD</sequence>
<accession>A0ABN6ELX9</accession>
<reference evidence="7" key="1">
    <citation type="journal article" date="2022" name="Arch. Microbiol.">
        <title>Pseudodesulfovibrio sediminis sp. nov., a mesophilic and neutrophilic sulfate-reducing bacterium isolated from sediment of a brackish lake.</title>
        <authorList>
            <person name="Takahashi A."/>
            <person name="Kojima H."/>
            <person name="Watanabe M."/>
            <person name="Fukui M."/>
        </authorList>
    </citation>
    <scope>NUCLEOTIDE SEQUENCE</scope>
    <source>
        <strain evidence="7">SF6</strain>
    </source>
</reference>
<evidence type="ECO:0000256" key="2">
    <source>
        <dbReference type="ARBA" id="ARBA00022448"/>
    </source>
</evidence>
<evidence type="ECO:0000256" key="5">
    <source>
        <dbReference type="SAM" id="MobiDB-lite"/>
    </source>
</evidence>
<protein>
    <submittedName>
        <fullName evidence="7">ABC transporter ATP-binding protein</fullName>
    </submittedName>
</protein>
<dbReference type="PANTHER" id="PTHR43553:SF24">
    <property type="entry name" value="ENERGY-COUPLING FACTOR TRANSPORTER ATP-BINDING PROTEIN ECFA1"/>
    <property type="match status" value="1"/>
</dbReference>
<evidence type="ECO:0000259" key="6">
    <source>
        <dbReference type="PROSITE" id="PS50893"/>
    </source>
</evidence>
<organism evidence="7 8">
    <name type="scientific">Pseudodesulfovibrio sediminis</name>
    <dbReference type="NCBI Taxonomy" id="2810563"/>
    <lineage>
        <taxon>Bacteria</taxon>
        <taxon>Pseudomonadati</taxon>
        <taxon>Thermodesulfobacteriota</taxon>
        <taxon>Desulfovibrionia</taxon>
        <taxon>Desulfovibrionales</taxon>
        <taxon>Desulfovibrionaceae</taxon>
    </lineage>
</organism>
<dbReference type="InterPro" id="IPR050095">
    <property type="entry name" value="ECF_ABC_transporter_ATP-bd"/>
</dbReference>
<comment type="similarity">
    <text evidence="1">Belongs to the ABC transporter superfamily.</text>
</comment>
<feature type="compositionally biased region" description="Basic and acidic residues" evidence="5">
    <location>
        <begin position="218"/>
        <end position="239"/>
    </location>
</feature>
<dbReference type="PANTHER" id="PTHR43553">
    <property type="entry name" value="HEAVY METAL TRANSPORTER"/>
    <property type="match status" value="1"/>
</dbReference>
<dbReference type="SMART" id="SM00382">
    <property type="entry name" value="AAA"/>
    <property type="match status" value="1"/>
</dbReference>
<dbReference type="SUPFAM" id="SSF52540">
    <property type="entry name" value="P-loop containing nucleoside triphosphate hydrolases"/>
    <property type="match status" value="1"/>
</dbReference>
<dbReference type="Gene3D" id="3.40.50.300">
    <property type="entry name" value="P-loop containing nucleotide triphosphate hydrolases"/>
    <property type="match status" value="1"/>
</dbReference>
<dbReference type="PROSITE" id="PS50893">
    <property type="entry name" value="ABC_TRANSPORTER_2"/>
    <property type="match status" value="1"/>
</dbReference>
<keyword evidence="4 7" id="KW-0067">ATP-binding</keyword>
<feature type="domain" description="ABC transporter" evidence="6">
    <location>
        <begin position="6"/>
        <end position="237"/>
    </location>
</feature>
<dbReference type="InterPro" id="IPR003593">
    <property type="entry name" value="AAA+_ATPase"/>
</dbReference>
<evidence type="ECO:0000256" key="3">
    <source>
        <dbReference type="ARBA" id="ARBA00022741"/>
    </source>
</evidence>
<name>A0ABN6ELX9_9BACT</name>
<dbReference type="RefSeq" id="WP_229592838.1">
    <property type="nucleotide sequence ID" value="NZ_AP024485.1"/>
</dbReference>
<dbReference type="PROSITE" id="PS00211">
    <property type="entry name" value="ABC_TRANSPORTER_1"/>
    <property type="match status" value="1"/>
</dbReference>
<dbReference type="InterPro" id="IPR017871">
    <property type="entry name" value="ABC_transporter-like_CS"/>
</dbReference>
<dbReference type="Pfam" id="PF00005">
    <property type="entry name" value="ABC_tran"/>
    <property type="match status" value="1"/>
</dbReference>
<dbReference type="InterPro" id="IPR003439">
    <property type="entry name" value="ABC_transporter-like_ATP-bd"/>
</dbReference>
<dbReference type="EMBL" id="AP024485">
    <property type="protein sequence ID" value="BCS87027.1"/>
    <property type="molecule type" value="Genomic_DNA"/>
</dbReference>
<keyword evidence="2" id="KW-0813">Transport</keyword>
<proteinExistence type="inferred from homology"/>
<feature type="region of interest" description="Disordered" evidence="5">
    <location>
        <begin position="215"/>
        <end position="239"/>
    </location>
</feature>
<evidence type="ECO:0000256" key="4">
    <source>
        <dbReference type="ARBA" id="ARBA00022840"/>
    </source>
</evidence>
<dbReference type="Proteomes" id="UP001053296">
    <property type="component" value="Chromosome"/>
</dbReference>
<evidence type="ECO:0000256" key="1">
    <source>
        <dbReference type="ARBA" id="ARBA00005417"/>
    </source>
</evidence>
<gene>
    <name evidence="7" type="ORF">PSDVSF_02690</name>
</gene>
<evidence type="ECO:0000313" key="8">
    <source>
        <dbReference type="Proteomes" id="UP001053296"/>
    </source>
</evidence>
<keyword evidence="8" id="KW-1185">Reference proteome</keyword>
<evidence type="ECO:0000313" key="7">
    <source>
        <dbReference type="EMBL" id="BCS87027.1"/>
    </source>
</evidence>
<dbReference type="CDD" id="cd03225">
    <property type="entry name" value="ABC_cobalt_CbiO_domain1"/>
    <property type="match status" value="1"/>
</dbReference>